<evidence type="ECO:0000313" key="2">
    <source>
        <dbReference type="EMBL" id="NVK81051.1"/>
    </source>
</evidence>
<dbReference type="PANTHER" id="PTHR35585:SF1">
    <property type="entry name" value="HHE DOMAIN PROTEIN (AFU_ORTHOLOGUE AFUA_4G00730)"/>
    <property type="match status" value="1"/>
</dbReference>
<dbReference type="AlphaFoldDB" id="A0A7Y7B8Q2"/>
<dbReference type="Proteomes" id="UP000587462">
    <property type="component" value="Unassembled WGS sequence"/>
</dbReference>
<comment type="caution">
    <text evidence="2">The sequence shown here is derived from an EMBL/GenBank/DDBJ whole genome shotgun (WGS) entry which is preliminary data.</text>
</comment>
<protein>
    <submittedName>
        <fullName evidence="2">Hemerythrin domain-containing protein</fullName>
    </submittedName>
</protein>
<dbReference type="EMBL" id="JABBXF010000070">
    <property type="protein sequence ID" value="NVK81051.1"/>
    <property type="molecule type" value="Genomic_DNA"/>
</dbReference>
<dbReference type="Pfam" id="PF01814">
    <property type="entry name" value="Hemerythrin"/>
    <property type="match status" value="1"/>
</dbReference>
<name>A0A7Y7B8Q2_STRMO</name>
<accession>A0A7Y7B8Q2</accession>
<proteinExistence type="predicted"/>
<organism evidence="2 3">
    <name type="scientific">Streptomyces morookaense</name>
    <name type="common">Streptoverticillium morookaense</name>
    <dbReference type="NCBI Taxonomy" id="1970"/>
    <lineage>
        <taxon>Bacteria</taxon>
        <taxon>Bacillati</taxon>
        <taxon>Actinomycetota</taxon>
        <taxon>Actinomycetes</taxon>
        <taxon>Kitasatosporales</taxon>
        <taxon>Streptomycetaceae</taxon>
        <taxon>Streptomyces</taxon>
    </lineage>
</organism>
<evidence type="ECO:0000313" key="3">
    <source>
        <dbReference type="Proteomes" id="UP000587462"/>
    </source>
</evidence>
<feature type="domain" description="Hemerythrin-like" evidence="1">
    <location>
        <begin position="7"/>
        <end position="125"/>
    </location>
</feature>
<dbReference type="Gene3D" id="1.20.120.520">
    <property type="entry name" value="nmb1532 protein domain like"/>
    <property type="match status" value="1"/>
</dbReference>
<evidence type="ECO:0000259" key="1">
    <source>
        <dbReference type="Pfam" id="PF01814"/>
    </source>
</evidence>
<sequence length="152" mass="17498">MARDNDVIKELETDHRALEGLFDQFHRTRLEDTARETLLDDVAARLMWHSAAEAQYLYPAVRTYLPQGRETAEQEITDQTHLAEMVQDLESSRVYEPGFDGRVRALEREITQHISHEEHVLFPQLRQSCPVDTLDDLGTEVRRARASAARVG</sequence>
<dbReference type="InterPro" id="IPR012312">
    <property type="entry name" value="Hemerythrin-like"/>
</dbReference>
<keyword evidence="3" id="KW-1185">Reference proteome</keyword>
<dbReference type="PANTHER" id="PTHR35585">
    <property type="entry name" value="HHE DOMAIN PROTEIN (AFU_ORTHOLOGUE AFUA_4G00730)"/>
    <property type="match status" value="1"/>
</dbReference>
<dbReference type="RefSeq" id="WP_171085471.1">
    <property type="nucleotide sequence ID" value="NZ_BNBU01000001.1"/>
</dbReference>
<reference evidence="2 3" key="1">
    <citation type="submission" date="2020-04" db="EMBL/GenBank/DDBJ databases">
        <title>Draft Genome Sequence of Streptomyces morookaense DSM 40503, an 8-azaguanine-producing strain.</title>
        <authorList>
            <person name="Qi J."/>
            <person name="Gao J.-M."/>
        </authorList>
    </citation>
    <scope>NUCLEOTIDE SEQUENCE [LARGE SCALE GENOMIC DNA]</scope>
    <source>
        <strain evidence="2 3">DSM 40503</strain>
    </source>
</reference>
<gene>
    <name evidence="2" type="ORF">HG542_25845</name>
</gene>